<dbReference type="Proteomes" id="UP001148662">
    <property type="component" value="Unassembled WGS sequence"/>
</dbReference>
<protein>
    <submittedName>
        <fullName evidence="1">Uncharacterized protein</fullName>
    </submittedName>
</protein>
<reference evidence="1" key="1">
    <citation type="submission" date="2022-07" db="EMBL/GenBank/DDBJ databases">
        <title>Genome Sequence of Phlebia brevispora.</title>
        <authorList>
            <person name="Buettner E."/>
        </authorList>
    </citation>
    <scope>NUCLEOTIDE SEQUENCE</scope>
    <source>
        <strain evidence="1">MPL23</strain>
    </source>
</reference>
<accession>A0ACC1T3G7</accession>
<dbReference type="EMBL" id="JANHOG010000697">
    <property type="protein sequence ID" value="KAJ3552165.1"/>
    <property type="molecule type" value="Genomic_DNA"/>
</dbReference>
<sequence length="1789" mass="200158">MSRAPRRLKIHQSTIPQKGLQDTPVRRPPTEQADFETAAPQQKKESVLKSLEPWSFQVDQAVFFDTCLPPCPDYLKEIVTLLRQENKFAIFQGGTPAQMTANENTVFKELEVLVDGIVDAVVRISKQKGGLLKPKKIFRCNPNGVPESRRRKNLSRPDCYVLLPNATQESEPVQWSDIVITGEVKKEEEGDKTRDNDYKLIWSHHHLLCEDPTRATSLAFAIENTSMRLWFCNRSFIMTSTPFNFLTDHELTVRFFASVMFADVDQLGWDPTMQPVDGTDKFDISVHSRKGAGRIFRTEKLISDVRANSLIGSATRIWLVREVVDGEPSKQLFVLKDYWIDHDRRREGTIYTALHDHSTQPTEHFLTLIIDGDVHVQGIGQEHHPATQTAWLPKDAQSYLPKLSTSFATSKTAATGANIRALSVREVGKPTVRVHYRVVVDSLPPALSEISLFRDIYRGLAGAVEAAHEMHKDGWVHRNIGIGSICVHGEGSNLKVKLVDFEYVRSMKDTTSHRRRSGVVEFLSVEVKAGAYHHQSLEKRASTVVCVPFRYNPLHDLESLLWVAIYILSTSRVILGDKILHNPPPRQIMQAHSLFYADDWYLHRQNLLMSGMGCRELVGCFPPILGPIAEKVNQLLIELSLAFKNAEVDVSTIDAKVGDTLAKTFQEYFEDIADGLCGDVHLECAFTSDEAFLMTQDDGEASDSQGDSAPPPPLLVQTASGFAPQFNDESSSLDNLEAVVSHSVGAVLETDNNMEPVASGDESDATETSHVQGLHSVGSILGESQASIPSGDNEVRPTAAAPTDDSESPPLASNKRKPRKRQEKGILQPSRRSARIAGQAAPDYKADVAWKGSIIPMKMGDRILVTNPTSSMDKVITREAVKNDLQSVCGEASVTLLGDMTGLDMSSDMVVATAAQGELASASPSLLILSPTAQPHSLSILWSRNHLESRLTRRLLSQKLSPTRSEQARTPPPSMDRKESQATLKVSSRGNSTGRREEGRVELDYLVMRCNNAYRSGRYPDASYVGKDNDERSDLRCNRHADAFLEYGWVMEQHLRNGEYTSYIPCYSPSAVQMIVSYPTLSKASHVIQTPHGRAVQIPLASFLHNVLPPLQPGLDPMKVVYTLLRTRKRSYAGNAITRKGRWRGFPQDLSKAECPKDISFRSLRNVSRGITRAAGLKKDSMSLHHNPTPRMLSESRDISSLPDVYFSNSEEKTHNWHDIAVLGELKKAATINDIEDNICKVTWSMERCMHSDSRRRFIFAFTIEDAHMRLWYCDQSQILVCTPFNFITDHHPVVHFFLSVMYASPADIGLDPTVLLLKDGKQYDITVLSNDGHSRTYRTLELLADGSAELCGKGTRVWKASRVEGGHVIGKPVVLKDSWPDIELCPEGMIYQEVQSTGERQCTSDSLFATVEWHGDVHLDHSGSDAIDCTPSFSATGARVDVPLSSRHDYQSTHIASRLARRLVHYRIVFSEVCSPLSQETSLVSIFRVLSRISLALQHLHETGWVHRDLSPGNILLCGDVGILADLEYTKKMGQGREHRIGTRDFISVEVDFQRYLLEGYQLGPDDSPPDRSPFRYNPLHDLESLWWIAANFIRTKCIANNNGPSPAATKPSSSSISEVQPSLSVRERRVDTLIQPYHFWRDTRVLPEPLVQIADKLDDLRRQVTLRYLAVEKHTGSIDKACADGLHEAFHQTFAEIAQTASYRNLLLQDPGSVNPAYVRPESLHGHPHTCDHSDPNNRGIVVEHRSSTQQADSSLGRKRKRGREDAPSSSRLWPYLPRKAKRRQVE</sequence>
<keyword evidence="2" id="KW-1185">Reference proteome</keyword>
<evidence type="ECO:0000313" key="2">
    <source>
        <dbReference type="Proteomes" id="UP001148662"/>
    </source>
</evidence>
<proteinExistence type="predicted"/>
<gene>
    <name evidence="1" type="ORF">NM688_g4296</name>
</gene>
<evidence type="ECO:0000313" key="1">
    <source>
        <dbReference type="EMBL" id="KAJ3552165.1"/>
    </source>
</evidence>
<name>A0ACC1T3G7_9APHY</name>
<organism evidence="1 2">
    <name type="scientific">Phlebia brevispora</name>
    <dbReference type="NCBI Taxonomy" id="194682"/>
    <lineage>
        <taxon>Eukaryota</taxon>
        <taxon>Fungi</taxon>
        <taxon>Dikarya</taxon>
        <taxon>Basidiomycota</taxon>
        <taxon>Agaricomycotina</taxon>
        <taxon>Agaricomycetes</taxon>
        <taxon>Polyporales</taxon>
        <taxon>Meruliaceae</taxon>
        <taxon>Phlebia</taxon>
    </lineage>
</organism>
<comment type="caution">
    <text evidence="1">The sequence shown here is derived from an EMBL/GenBank/DDBJ whole genome shotgun (WGS) entry which is preliminary data.</text>
</comment>